<dbReference type="AlphaFoldDB" id="A0A7X3CLQ2"/>
<proteinExistence type="inferred from homology"/>
<dbReference type="PANTHER" id="PTHR23416:SF23">
    <property type="entry name" value="ACETYLTRANSFERASE C18B11.09C-RELATED"/>
    <property type="match status" value="1"/>
</dbReference>
<reference evidence="4 5" key="1">
    <citation type="submission" date="2019-11" db="EMBL/GenBank/DDBJ databases">
        <title>Draft genome sequences of five Paenibacillus species of dairy origin.</title>
        <authorList>
            <person name="Olajide A.M."/>
            <person name="Chen S."/>
            <person name="Lapointe G."/>
        </authorList>
    </citation>
    <scope>NUCLEOTIDE SEQUENCE [LARGE SCALE GENOMIC DNA]</scope>
    <source>
        <strain evidence="4 5">12CR55</strain>
    </source>
</reference>
<dbReference type="GO" id="GO:0005829">
    <property type="term" value="C:cytosol"/>
    <property type="evidence" value="ECO:0007669"/>
    <property type="project" value="TreeGrafter"/>
</dbReference>
<keyword evidence="4" id="KW-0012">Acyltransferase</keyword>
<evidence type="ECO:0000256" key="1">
    <source>
        <dbReference type="ARBA" id="ARBA00007274"/>
    </source>
</evidence>
<keyword evidence="2 4" id="KW-0808">Transferase</keyword>
<sequence length="171" mass="18608">MFAGYHIDTLIKRGLKVGKNFNLQAECFIDFPHCWLITIGDNVTFAPRVHILAHDTSARTFLGHTKVGLVNIGNRVFVGNDAIIMPGVSIGDDVIIGAGSVVTKDVPSGSVYAGNPAKLICTTKEYLNKTKELLGETPVFGSEYTIEKGITEDMKQHMIRRLKESGGVGFI</sequence>
<dbReference type="InterPro" id="IPR011004">
    <property type="entry name" value="Trimer_LpxA-like_sf"/>
</dbReference>
<dbReference type="Gene3D" id="2.160.10.10">
    <property type="entry name" value="Hexapeptide repeat proteins"/>
    <property type="match status" value="1"/>
</dbReference>
<accession>A0A7X3CLQ2</accession>
<comment type="caution">
    <text evidence="4">The sequence shown here is derived from an EMBL/GenBank/DDBJ whole genome shotgun (WGS) entry which is preliminary data.</text>
</comment>
<dbReference type="InterPro" id="IPR001451">
    <property type="entry name" value="Hexapep"/>
</dbReference>
<evidence type="ECO:0000313" key="4">
    <source>
        <dbReference type="EMBL" id="MUG43407.1"/>
    </source>
</evidence>
<evidence type="ECO:0000313" key="5">
    <source>
        <dbReference type="Proteomes" id="UP000447876"/>
    </source>
</evidence>
<dbReference type="InterPro" id="IPR018357">
    <property type="entry name" value="Hexapep_transf_CS"/>
</dbReference>
<dbReference type="InterPro" id="IPR051159">
    <property type="entry name" value="Hexapeptide_acetyltransf"/>
</dbReference>
<organism evidence="4 5">
    <name type="scientific">Paenibacillus woosongensis</name>
    <dbReference type="NCBI Taxonomy" id="307580"/>
    <lineage>
        <taxon>Bacteria</taxon>
        <taxon>Bacillati</taxon>
        <taxon>Bacillota</taxon>
        <taxon>Bacilli</taxon>
        <taxon>Bacillales</taxon>
        <taxon>Paenibacillaceae</taxon>
        <taxon>Paenibacillus</taxon>
    </lineage>
</organism>
<name>A0A7X3CLQ2_9BACL</name>
<gene>
    <name evidence="4" type="ORF">GNP95_00045</name>
</gene>
<dbReference type="GO" id="GO:0008374">
    <property type="term" value="F:O-acyltransferase activity"/>
    <property type="evidence" value="ECO:0007669"/>
    <property type="project" value="TreeGrafter"/>
</dbReference>
<dbReference type="EMBL" id="WNZW01000001">
    <property type="protein sequence ID" value="MUG43407.1"/>
    <property type="molecule type" value="Genomic_DNA"/>
</dbReference>
<dbReference type="PANTHER" id="PTHR23416">
    <property type="entry name" value="SIALIC ACID SYNTHASE-RELATED"/>
    <property type="match status" value="1"/>
</dbReference>
<dbReference type="PROSITE" id="PS00101">
    <property type="entry name" value="HEXAPEP_TRANSFERASES"/>
    <property type="match status" value="1"/>
</dbReference>
<keyword evidence="3" id="KW-0677">Repeat</keyword>
<comment type="similarity">
    <text evidence="1">Belongs to the transferase hexapeptide repeat family.</text>
</comment>
<evidence type="ECO:0000256" key="3">
    <source>
        <dbReference type="ARBA" id="ARBA00022737"/>
    </source>
</evidence>
<dbReference type="SUPFAM" id="SSF51161">
    <property type="entry name" value="Trimeric LpxA-like enzymes"/>
    <property type="match status" value="1"/>
</dbReference>
<dbReference type="OrthoDB" id="9812571at2"/>
<evidence type="ECO:0000256" key="2">
    <source>
        <dbReference type="ARBA" id="ARBA00022679"/>
    </source>
</evidence>
<dbReference type="Proteomes" id="UP000447876">
    <property type="component" value="Unassembled WGS sequence"/>
</dbReference>
<protein>
    <submittedName>
        <fullName evidence="4">Acyltransferase</fullName>
    </submittedName>
</protein>
<dbReference type="Pfam" id="PF00132">
    <property type="entry name" value="Hexapep"/>
    <property type="match status" value="1"/>
</dbReference>